<dbReference type="GO" id="GO:0008381">
    <property type="term" value="F:mechanosensitive monoatomic ion channel activity"/>
    <property type="evidence" value="ECO:0007669"/>
    <property type="project" value="InterPro"/>
</dbReference>
<dbReference type="Pfam" id="PF05552">
    <property type="entry name" value="MS_channel_1st_1"/>
    <property type="match status" value="1"/>
</dbReference>
<dbReference type="InterPro" id="IPR006686">
    <property type="entry name" value="MscS_channel_CS"/>
</dbReference>
<dbReference type="InterPro" id="IPR011066">
    <property type="entry name" value="MscS_channel_C_sf"/>
</dbReference>
<dbReference type="PANTHER" id="PTHR30221">
    <property type="entry name" value="SMALL-CONDUCTANCE MECHANOSENSITIVE CHANNEL"/>
    <property type="match status" value="1"/>
</dbReference>
<name>A0A2H1YGW9_9FLAO</name>
<protein>
    <submittedName>
        <fullName evidence="10">Putative Small-conductance mechanosensitive channel</fullName>
    </submittedName>
</protein>
<dbReference type="GeneID" id="86943300"/>
<feature type="domain" description="Mechanosensitive ion channel MscS" evidence="8">
    <location>
        <begin position="110"/>
        <end position="174"/>
    </location>
</feature>
<evidence type="ECO:0000259" key="8">
    <source>
        <dbReference type="Pfam" id="PF00924"/>
    </source>
</evidence>
<dbReference type="Pfam" id="PF21082">
    <property type="entry name" value="MS_channel_3rd"/>
    <property type="match status" value="1"/>
</dbReference>
<organism evidence="10 11">
    <name type="scientific">Tenacibaculum piscium</name>
    <dbReference type="NCBI Taxonomy" id="1458515"/>
    <lineage>
        <taxon>Bacteria</taxon>
        <taxon>Pseudomonadati</taxon>
        <taxon>Bacteroidota</taxon>
        <taxon>Flavobacteriia</taxon>
        <taxon>Flavobacteriales</taxon>
        <taxon>Flavobacteriaceae</taxon>
        <taxon>Tenacibaculum</taxon>
    </lineage>
</organism>
<dbReference type="EMBL" id="OENF01000010">
    <property type="protein sequence ID" value="SOS74077.1"/>
    <property type="molecule type" value="Genomic_DNA"/>
</dbReference>
<feature type="transmembrane region" description="Helical" evidence="7">
    <location>
        <begin position="86"/>
        <end position="105"/>
    </location>
</feature>
<dbReference type="InterPro" id="IPR011014">
    <property type="entry name" value="MscS_channel_TM-2"/>
</dbReference>
<evidence type="ECO:0000313" key="11">
    <source>
        <dbReference type="Proteomes" id="UP000234211"/>
    </source>
</evidence>
<dbReference type="GO" id="GO:0005886">
    <property type="term" value="C:plasma membrane"/>
    <property type="evidence" value="ECO:0007669"/>
    <property type="project" value="UniProtKB-SubCell"/>
</dbReference>
<keyword evidence="6 7" id="KW-0472">Membrane</keyword>
<feature type="transmembrane region" description="Helical" evidence="7">
    <location>
        <begin position="56"/>
        <end position="80"/>
    </location>
</feature>
<dbReference type="InterPro" id="IPR006685">
    <property type="entry name" value="MscS_channel_2nd"/>
</dbReference>
<evidence type="ECO:0000256" key="5">
    <source>
        <dbReference type="ARBA" id="ARBA00022989"/>
    </source>
</evidence>
<dbReference type="Gene3D" id="1.10.287.1260">
    <property type="match status" value="1"/>
</dbReference>
<evidence type="ECO:0000259" key="9">
    <source>
        <dbReference type="Pfam" id="PF21082"/>
    </source>
</evidence>
<dbReference type="Gene3D" id="3.30.70.100">
    <property type="match status" value="1"/>
</dbReference>
<dbReference type="OrthoDB" id="1522493at2"/>
<keyword evidence="3" id="KW-1003">Cell membrane</keyword>
<dbReference type="SUPFAM" id="SSF82861">
    <property type="entry name" value="Mechanosensitive channel protein MscS (YggB), transmembrane region"/>
    <property type="match status" value="1"/>
</dbReference>
<evidence type="ECO:0000313" key="10">
    <source>
        <dbReference type="EMBL" id="SOS74077.1"/>
    </source>
</evidence>
<dbReference type="InterPro" id="IPR023408">
    <property type="entry name" value="MscS_beta-dom_sf"/>
</dbReference>
<evidence type="ECO:0000256" key="7">
    <source>
        <dbReference type="SAM" id="Phobius"/>
    </source>
</evidence>
<feature type="transmembrane region" description="Helical" evidence="7">
    <location>
        <begin position="12"/>
        <end position="36"/>
    </location>
</feature>
<dbReference type="InterPro" id="IPR045275">
    <property type="entry name" value="MscS_archaea/bacteria_type"/>
</dbReference>
<evidence type="ECO:0000256" key="2">
    <source>
        <dbReference type="ARBA" id="ARBA00008017"/>
    </source>
</evidence>
<comment type="similarity">
    <text evidence="2">Belongs to the MscS (TC 1.A.23) family.</text>
</comment>
<gene>
    <name evidence="10" type="ORF">TNO020_180106</name>
</gene>
<dbReference type="InterPro" id="IPR008910">
    <property type="entry name" value="MSC_TM_helix"/>
</dbReference>
<dbReference type="Proteomes" id="UP000234211">
    <property type="component" value="Unassembled WGS sequence"/>
</dbReference>
<proteinExistence type="inferred from homology"/>
<dbReference type="InterPro" id="IPR010920">
    <property type="entry name" value="LSM_dom_sf"/>
</dbReference>
<dbReference type="AlphaFoldDB" id="A0A2H1YGW9"/>
<evidence type="ECO:0000256" key="6">
    <source>
        <dbReference type="ARBA" id="ARBA00023136"/>
    </source>
</evidence>
<dbReference type="Pfam" id="PF00924">
    <property type="entry name" value="MS_channel_2nd"/>
    <property type="match status" value="1"/>
</dbReference>
<evidence type="ECO:0000256" key="1">
    <source>
        <dbReference type="ARBA" id="ARBA00004651"/>
    </source>
</evidence>
<dbReference type="PROSITE" id="PS01246">
    <property type="entry name" value="UPF0003"/>
    <property type="match status" value="1"/>
</dbReference>
<dbReference type="RefSeq" id="WP_101916592.1">
    <property type="nucleotide sequence ID" value="NZ_JAFMUR010000003.1"/>
</dbReference>
<accession>A0A2H1YGW9</accession>
<feature type="domain" description="Mechanosensitive ion channel MscS C-terminal" evidence="9">
    <location>
        <begin position="180"/>
        <end position="271"/>
    </location>
</feature>
<dbReference type="InterPro" id="IPR049278">
    <property type="entry name" value="MS_channel_C"/>
</dbReference>
<evidence type="ECO:0000256" key="4">
    <source>
        <dbReference type="ARBA" id="ARBA00022692"/>
    </source>
</evidence>
<evidence type="ECO:0000256" key="3">
    <source>
        <dbReference type="ARBA" id="ARBA00022475"/>
    </source>
</evidence>
<reference evidence="11" key="1">
    <citation type="submission" date="2017-11" db="EMBL/GenBank/DDBJ databases">
        <authorList>
            <person name="Duchaud E."/>
        </authorList>
    </citation>
    <scope>NUCLEOTIDE SEQUENCE [LARGE SCALE GENOMIC DNA]</scope>
    <source>
        <strain evidence="11">Tenacibaculum sp. TNO020</strain>
    </source>
</reference>
<keyword evidence="5 7" id="KW-1133">Transmembrane helix</keyword>
<keyword evidence="11" id="KW-1185">Reference proteome</keyword>
<dbReference type="SUPFAM" id="SSF50182">
    <property type="entry name" value="Sm-like ribonucleoproteins"/>
    <property type="match status" value="1"/>
</dbReference>
<keyword evidence="4 7" id="KW-0812">Transmembrane</keyword>
<comment type="subcellular location">
    <subcellularLocation>
        <location evidence="1">Cell membrane</location>
        <topology evidence="1">Multi-pass membrane protein</topology>
    </subcellularLocation>
</comment>
<sequence length="293" mass="33124">MKPDLKKIFSDYFTEIATLLPNVITAIIILIIAVFIARITTKIIEKTTEEKWKDKLLANFFSQGIKWAIYLFGILSAFSVMGFANIASTIFAGAGVGAIIFGFAFKDIGENFISGIILAVKPPFDIGDIIEVQGNKGTVKQLNLRMTHLRNSDGKDIYVPNSYLLKNALVNYTKDGLLRVNFSIGIAPECDIETTRKLILNYLTNQKDVLKTPEFKVTVQELAEYTTNIQVHFWIDLLKNKELAEHYLGNTIRGKILTEIKEILDQNNIEMPSQVIEHKMYQKNTIQVTKTNI</sequence>
<dbReference type="SUPFAM" id="SSF82689">
    <property type="entry name" value="Mechanosensitive channel protein MscS (YggB), C-terminal domain"/>
    <property type="match status" value="1"/>
</dbReference>
<dbReference type="Gene3D" id="2.30.30.60">
    <property type="match status" value="1"/>
</dbReference>
<dbReference type="PANTHER" id="PTHR30221:SF1">
    <property type="entry name" value="SMALL-CONDUCTANCE MECHANOSENSITIVE CHANNEL"/>
    <property type="match status" value="1"/>
</dbReference>